<organism evidence="1 2">
    <name type="scientific">Trifolium pratense</name>
    <name type="common">Red clover</name>
    <dbReference type="NCBI Taxonomy" id="57577"/>
    <lineage>
        <taxon>Eukaryota</taxon>
        <taxon>Viridiplantae</taxon>
        <taxon>Streptophyta</taxon>
        <taxon>Embryophyta</taxon>
        <taxon>Tracheophyta</taxon>
        <taxon>Spermatophyta</taxon>
        <taxon>Magnoliopsida</taxon>
        <taxon>eudicotyledons</taxon>
        <taxon>Gunneridae</taxon>
        <taxon>Pentapetalae</taxon>
        <taxon>rosids</taxon>
        <taxon>fabids</taxon>
        <taxon>Fabales</taxon>
        <taxon>Fabaceae</taxon>
        <taxon>Papilionoideae</taxon>
        <taxon>50 kb inversion clade</taxon>
        <taxon>NPAAA clade</taxon>
        <taxon>Hologalegina</taxon>
        <taxon>IRL clade</taxon>
        <taxon>Trifolieae</taxon>
        <taxon>Trifolium</taxon>
    </lineage>
</organism>
<dbReference type="AlphaFoldDB" id="A0A2K3L0X1"/>
<reference evidence="1 2" key="1">
    <citation type="journal article" date="2014" name="Am. J. Bot.">
        <title>Genome assembly and annotation for red clover (Trifolium pratense; Fabaceae).</title>
        <authorList>
            <person name="Istvanek J."/>
            <person name="Jaros M."/>
            <person name="Krenek A."/>
            <person name="Repkova J."/>
        </authorList>
    </citation>
    <scope>NUCLEOTIDE SEQUENCE [LARGE SCALE GENOMIC DNA]</scope>
    <source>
        <strain evidence="2">cv. Tatra</strain>
        <tissue evidence="1">Young leaves</tissue>
    </source>
</reference>
<evidence type="ECO:0000313" key="1">
    <source>
        <dbReference type="EMBL" id="PNX72190.1"/>
    </source>
</evidence>
<gene>
    <name evidence="1" type="ORF">L195_g028080</name>
</gene>
<evidence type="ECO:0000313" key="2">
    <source>
        <dbReference type="Proteomes" id="UP000236291"/>
    </source>
</evidence>
<dbReference type="PANTHER" id="PTHR43051:SF11">
    <property type="entry name" value="TRNA NUCLEOTIDYLTRANSFERASE_POLY(A) POLYMERASE"/>
    <property type="match status" value="1"/>
</dbReference>
<sequence length="203" mass="22666">SLFSNLDKLLAPNRPCHSSLWFGILALHKALSDRPRDPLVVAAFSLAVYNGGNVLEAVKIARMINKPHDMKFPELLNLSGNVEPLEAGVRDLAESVRGALLQMTDEHFVSQAMADYPQAPHSDLVFIPLALYVKAFSIFECVKRSYDKKSLSKQDMKIDYESLANGNIQEIRHVFARIVFDTVFPLHQDQDQSLQSSRVSQGG</sequence>
<accession>A0A2K3L0X1</accession>
<name>A0A2K3L0X1_TRIPR</name>
<comment type="caution">
    <text evidence="1">The sequence shown here is derived from an EMBL/GenBank/DDBJ whole genome shotgun (WGS) entry which is preliminary data.</text>
</comment>
<dbReference type="STRING" id="57577.A0A2K3L0X1"/>
<proteinExistence type="predicted"/>
<dbReference type="PANTHER" id="PTHR43051">
    <property type="entry name" value="POLYNUCLEOTIDE ADENYLYLTRANSFERASE FAMILY PROTEIN"/>
    <property type="match status" value="1"/>
</dbReference>
<protein>
    <submittedName>
        <fullName evidence="1">Poly(A) polymerase-like protein</fullName>
    </submittedName>
</protein>
<reference evidence="1 2" key="2">
    <citation type="journal article" date="2017" name="Front. Plant Sci.">
        <title>Gene Classification and Mining of Molecular Markers Useful in Red Clover (Trifolium pratense) Breeding.</title>
        <authorList>
            <person name="Istvanek J."/>
            <person name="Dluhosova J."/>
            <person name="Dluhos P."/>
            <person name="Patkova L."/>
            <person name="Nedelnik J."/>
            <person name="Repkova J."/>
        </authorList>
    </citation>
    <scope>NUCLEOTIDE SEQUENCE [LARGE SCALE GENOMIC DNA]</scope>
    <source>
        <strain evidence="2">cv. Tatra</strain>
        <tissue evidence="1">Young leaves</tissue>
    </source>
</reference>
<dbReference type="Proteomes" id="UP000236291">
    <property type="component" value="Unassembled WGS sequence"/>
</dbReference>
<feature type="non-terminal residue" evidence="1">
    <location>
        <position position="1"/>
    </location>
</feature>
<dbReference type="InterPro" id="IPR052191">
    <property type="entry name" value="tRNA_ntf/polyA_polymerase_I"/>
</dbReference>
<dbReference type="EMBL" id="ASHM01024325">
    <property type="protein sequence ID" value="PNX72190.1"/>
    <property type="molecule type" value="Genomic_DNA"/>
</dbReference>